<dbReference type="Proteomes" id="UP000327000">
    <property type="component" value="Unassembled WGS sequence"/>
</dbReference>
<feature type="region of interest" description="Disordered" evidence="1">
    <location>
        <begin position="1"/>
        <end position="109"/>
    </location>
</feature>
<accession>A0A5N5W9A4</accession>
<feature type="compositionally biased region" description="Basic and acidic residues" evidence="1">
    <location>
        <begin position="87"/>
        <end position="109"/>
    </location>
</feature>
<proteinExistence type="predicted"/>
<protein>
    <submittedName>
        <fullName evidence="2">Uncharacterized protein</fullName>
    </submittedName>
</protein>
<evidence type="ECO:0000256" key="1">
    <source>
        <dbReference type="SAM" id="MobiDB-lite"/>
    </source>
</evidence>
<dbReference type="OrthoDB" id="4325444at2"/>
<feature type="compositionally biased region" description="Pro residues" evidence="1">
    <location>
        <begin position="71"/>
        <end position="84"/>
    </location>
</feature>
<evidence type="ECO:0000313" key="3">
    <source>
        <dbReference type="Proteomes" id="UP000327000"/>
    </source>
</evidence>
<dbReference type="RefSeq" id="WP_004939016.1">
    <property type="nucleotide sequence ID" value="NZ_JBFADJ010000009.1"/>
</dbReference>
<reference evidence="2 3" key="1">
    <citation type="journal article" date="2019" name="Microb. Cell Fact.">
        <title>Exploring novel herbicidin analogues by transcriptional regulator overexpression and MS/MS molecular networking.</title>
        <authorList>
            <person name="Shi Y."/>
            <person name="Gu R."/>
            <person name="Li Y."/>
            <person name="Wang X."/>
            <person name="Ren W."/>
            <person name="Li X."/>
            <person name="Wang L."/>
            <person name="Xie Y."/>
            <person name="Hong B."/>
        </authorList>
    </citation>
    <scope>NUCLEOTIDE SEQUENCE [LARGE SCALE GENOMIC DNA]</scope>
    <source>
        <strain evidence="2 3">US-43</strain>
    </source>
</reference>
<dbReference type="EMBL" id="VOKX01000018">
    <property type="protein sequence ID" value="KAB7846871.1"/>
    <property type="molecule type" value="Genomic_DNA"/>
</dbReference>
<name>A0A5N5W9A4_STRMB</name>
<gene>
    <name evidence="2" type="ORF">FRZ00_11695</name>
</gene>
<dbReference type="AlphaFoldDB" id="A0A5N5W9A4"/>
<comment type="caution">
    <text evidence="2">The sequence shown here is derived from an EMBL/GenBank/DDBJ whole genome shotgun (WGS) entry which is preliminary data.</text>
</comment>
<organism evidence="2 3">
    <name type="scientific">Streptomyces mobaraensis</name>
    <name type="common">Streptoverticillium mobaraense</name>
    <dbReference type="NCBI Taxonomy" id="35621"/>
    <lineage>
        <taxon>Bacteria</taxon>
        <taxon>Bacillati</taxon>
        <taxon>Actinomycetota</taxon>
        <taxon>Actinomycetes</taxon>
        <taxon>Kitasatosporales</taxon>
        <taxon>Streptomycetaceae</taxon>
        <taxon>Streptomyces</taxon>
    </lineage>
</organism>
<keyword evidence="3" id="KW-1185">Reference proteome</keyword>
<sequence>MQADDSARQPERQGERSGRRRDEGGAPRARPAPIGKGDTPNVAGSDVQQPEIAEGPVEGLQPGEEVRRGPWHPPVEVDPPPGYGRPPGERGRKGRTKENPEGPEGKETS</sequence>
<feature type="compositionally biased region" description="Basic and acidic residues" evidence="1">
    <location>
        <begin position="1"/>
        <end position="25"/>
    </location>
</feature>
<evidence type="ECO:0000313" key="2">
    <source>
        <dbReference type="EMBL" id="KAB7846871.1"/>
    </source>
</evidence>